<dbReference type="Pfam" id="PF00535">
    <property type="entry name" value="Glycos_transf_2"/>
    <property type="match status" value="1"/>
</dbReference>
<reference evidence="5 6" key="1">
    <citation type="submission" date="2021-01" db="EMBL/GenBank/DDBJ databases">
        <title>Biogeographic distribution of Paracoccus.</title>
        <authorList>
            <person name="Hollensteiner J."/>
            <person name="Leineberger J."/>
            <person name="Brinkhoff T."/>
            <person name="Daniel R."/>
        </authorList>
    </citation>
    <scope>NUCLEOTIDE SEQUENCE [LARGE SCALE GENOMIC DNA]</scope>
    <source>
        <strain evidence="5 6">KCTC 22803</strain>
    </source>
</reference>
<protein>
    <submittedName>
        <fullName evidence="5">Glycosyltransferase</fullName>
    </submittedName>
</protein>
<evidence type="ECO:0000313" key="5">
    <source>
        <dbReference type="EMBL" id="WCR06455.1"/>
    </source>
</evidence>
<dbReference type="InterPro" id="IPR029044">
    <property type="entry name" value="Nucleotide-diphossugar_trans"/>
</dbReference>
<accession>A0ABY7SHH0</accession>
<feature type="domain" description="Glycosyltransferase 2-like" evidence="4">
    <location>
        <begin position="22"/>
        <end position="127"/>
    </location>
</feature>
<dbReference type="InterPro" id="IPR050834">
    <property type="entry name" value="Glycosyltransf_2"/>
</dbReference>
<evidence type="ECO:0000256" key="2">
    <source>
        <dbReference type="ARBA" id="ARBA00022676"/>
    </source>
</evidence>
<dbReference type="EMBL" id="CP067136">
    <property type="protein sequence ID" value="WCR06455.1"/>
    <property type="molecule type" value="Genomic_DNA"/>
</dbReference>
<dbReference type="PANTHER" id="PTHR43685">
    <property type="entry name" value="GLYCOSYLTRANSFERASE"/>
    <property type="match status" value="1"/>
</dbReference>
<proteinExistence type="inferred from homology"/>
<evidence type="ECO:0000256" key="1">
    <source>
        <dbReference type="ARBA" id="ARBA00006739"/>
    </source>
</evidence>
<evidence type="ECO:0000313" key="6">
    <source>
        <dbReference type="Proteomes" id="UP001219349"/>
    </source>
</evidence>
<sequence>MSITTAFELEISPGADRGEIVILLASYNGGRFIETQLDSIARQSYGNWRLIVSDDVSTDDSVRLISEFAASRPEGQVRQIRGPGRGATQNFLHLIEQAPQGAMLAFADQDDEWLPHKLARAAAALSRVSGPAHYAARTVVADENLSPITETRHFTRPLAFRNALVQACMAGNTSVFNGAAADLLKQAVAAAQAADIESHDWWAYQLTSGCGATMLHDAEPALLYRQHSRAEMGRNDTPLAMARRLGRLFAGEYGGWLLANRAAFRPVTQLLTAENREIFDRFSDALDRSGPATAMSFRRLGLYRQTTVGTAALLSAAVLGRL</sequence>
<keyword evidence="2" id="KW-0328">Glycosyltransferase</keyword>
<gene>
    <name evidence="5" type="ORF">JHX87_13280</name>
</gene>
<dbReference type="Gene3D" id="3.90.550.10">
    <property type="entry name" value="Spore Coat Polysaccharide Biosynthesis Protein SpsA, Chain A"/>
    <property type="match status" value="1"/>
</dbReference>
<comment type="similarity">
    <text evidence="1">Belongs to the glycosyltransferase 2 family.</text>
</comment>
<keyword evidence="6" id="KW-1185">Reference proteome</keyword>
<dbReference type="PANTHER" id="PTHR43685:SF5">
    <property type="entry name" value="GLYCOSYLTRANSFERASE EPSE-RELATED"/>
    <property type="match status" value="1"/>
</dbReference>
<dbReference type="RefSeq" id="WP_271884197.1">
    <property type="nucleotide sequence ID" value="NZ_CP067136.1"/>
</dbReference>
<dbReference type="Proteomes" id="UP001219349">
    <property type="component" value="Chromosome"/>
</dbReference>
<evidence type="ECO:0000256" key="3">
    <source>
        <dbReference type="ARBA" id="ARBA00022679"/>
    </source>
</evidence>
<evidence type="ECO:0000259" key="4">
    <source>
        <dbReference type="Pfam" id="PF00535"/>
    </source>
</evidence>
<name>A0ABY7SHH0_9RHOB</name>
<dbReference type="SUPFAM" id="SSF53448">
    <property type="entry name" value="Nucleotide-diphospho-sugar transferases"/>
    <property type="match status" value="1"/>
</dbReference>
<keyword evidence="3" id="KW-0808">Transferase</keyword>
<dbReference type="InterPro" id="IPR001173">
    <property type="entry name" value="Glyco_trans_2-like"/>
</dbReference>
<organism evidence="5 6">
    <name type="scientific">Paracoccus fistulariae</name>
    <dbReference type="NCBI Taxonomy" id="658446"/>
    <lineage>
        <taxon>Bacteria</taxon>
        <taxon>Pseudomonadati</taxon>
        <taxon>Pseudomonadota</taxon>
        <taxon>Alphaproteobacteria</taxon>
        <taxon>Rhodobacterales</taxon>
        <taxon>Paracoccaceae</taxon>
        <taxon>Paracoccus</taxon>
    </lineage>
</organism>